<evidence type="ECO:0000313" key="1">
    <source>
        <dbReference type="EMBL" id="EZP77233.1"/>
    </source>
</evidence>
<name>A0ABC9VFA9_9BACL</name>
<gene>
    <name evidence="1" type="ORF">H839_06309</name>
</gene>
<accession>A0ABC9VFA9</accession>
<dbReference type="Proteomes" id="UP000023566">
    <property type="component" value="Chromosome"/>
</dbReference>
<evidence type="ECO:0008006" key="3">
    <source>
        <dbReference type="Google" id="ProtNLM"/>
    </source>
</evidence>
<dbReference type="RefSeq" id="WP_043904374.1">
    <property type="nucleotide sequence ID" value="NZ_CM002692.1"/>
</dbReference>
<keyword evidence="2" id="KW-1185">Reference proteome</keyword>
<organism evidence="1 2">
    <name type="scientific">Parageobacillus genomosp. 1</name>
    <dbReference type="NCBI Taxonomy" id="1295642"/>
    <lineage>
        <taxon>Bacteria</taxon>
        <taxon>Bacillati</taxon>
        <taxon>Bacillota</taxon>
        <taxon>Bacilli</taxon>
        <taxon>Bacillales</taxon>
        <taxon>Anoxybacillaceae</taxon>
        <taxon>Parageobacillus</taxon>
    </lineage>
</organism>
<dbReference type="AlphaFoldDB" id="A0ABC9VFA9"/>
<comment type="caution">
    <text evidence="1">The sequence shown here is derived from an EMBL/GenBank/DDBJ whole genome shotgun (WGS) entry which is preliminary data.</text>
</comment>
<sequence>MIIPVLKGIDVMCDDWGEEPDDFYVCLDAYIGEEGSKNPYEYELFRFHIISPKRLAKNLNDTLEIDIGRGYLITSDYSLPRIESKIKQLLTNCRRENWDEVIHAISRYGIWADES</sequence>
<evidence type="ECO:0000313" key="2">
    <source>
        <dbReference type="Proteomes" id="UP000023566"/>
    </source>
</evidence>
<proteinExistence type="predicted"/>
<reference evidence="1 2" key="1">
    <citation type="journal article" date="2014" name="Appl. Microbiol. Biotechnol.">
        <title>Transformable facultative thermophile Geobacillus stearothermophilus NUB3621 as a host strain for metabolic engineering.</title>
        <authorList>
            <person name="Blanchard K."/>
            <person name="Robic S."/>
            <person name="Matsumura I."/>
        </authorList>
    </citation>
    <scope>NUCLEOTIDE SEQUENCE [LARGE SCALE GENOMIC DNA]</scope>
    <source>
        <strain evidence="1 2">NUB3621</strain>
    </source>
</reference>
<dbReference type="Pfam" id="PF15586">
    <property type="entry name" value="Imm8"/>
    <property type="match status" value="1"/>
</dbReference>
<dbReference type="EMBL" id="AOTZ01000004">
    <property type="protein sequence ID" value="EZP77233.1"/>
    <property type="molecule type" value="Genomic_DNA"/>
</dbReference>
<protein>
    <recommendedName>
        <fullName evidence="3">Immunity protein 8</fullName>
    </recommendedName>
</protein>
<dbReference type="InterPro" id="IPR028964">
    <property type="entry name" value="Imm8"/>
</dbReference>